<dbReference type="Gene3D" id="2.30.22.10">
    <property type="entry name" value="Head domain of nucleotide exchange factor GrpE"/>
    <property type="match status" value="1"/>
</dbReference>
<dbReference type="AlphaFoldDB" id="A0A381P4C3"/>
<dbReference type="SUPFAM" id="SSF51064">
    <property type="entry name" value="Head domain of nucleotide exchange factor GrpE"/>
    <property type="match status" value="1"/>
</dbReference>
<dbReference type="HAMAP" id="MF_01151">
    <property type="entry name" value="GrpE"/>
    <property type="match status" value="1"/>
</dbReference>
<dbReference type="PANTHER" id="PTHR21237">
    <property type="entry name" value="GRPE PROTEIN"/>
    <property type="match status" value="1"/>
</dbReference>
<dbReference type="GO" id="GO:0051087">
    <property type="term" value="F:protein-folding chaperone binding"/>
    <property type="evidence" value="ECO:0007669"/>
    <property type="project" value="InterPro"/>
</dbReference>
<evidence type="ECO:0000256" key="2">
    <source>
        <dbReference type="ARBA" id="ARBA00023186"/>
    </source>
</evidence>
<proteinExistence type="inferred from homology"/>
<evidence type="ECO:0000256" key="1">
    <source>
        <dbReference type="ARBA" id="ARBA00009054"/>
    </source>
</evidence>
<dbReference type="InterPro" id="IPR009012">
    <property type="entry name" value="GrpE_head"/>
</dbReference>
<name>A0A381P4C3_9ZZZZ</name>
<dbReference type="PRINTS" id="PR00773">
    <property type="entry name" value="GRPEPROTEIN"/>
</dbReference>
<keyword evidence="2" id="KW-0143">Chaperone</keyword>
<dbReference type="GO" id="GO:0051082">
    <property type="term" value="F:unfolded protein binding"/>
    <property type="evidence" value="ECO:0007669"/>
    <property type="project" value="TreeGrafter"/>
</dbReference>
<evidence type="ECO:0000313" key="3">
    <source>
        <dbReference type="EMBL" id="SUZ61782.1"/>
    </source>
</evidence>
<sequence>MYLADLQRVSAEFANFRKQADKRNAEVAGRARSDVAERLLPVLDACDLAIDHGADGVEAIRSALVAALEPVGLEVIDPLDTPFDPNRHDAVVHEPTGDDTPTCQVVTEVLRRGYGWQGRVLRPAMVKVRG</sequence>
<dbReference type="PROSITE" id="PS01071">
    <property type="entry name" value="GRPE"/>
    <property type="match status" value="1"/>
</dbReference>
<reference evidence="3" key="1">
    <citation type="submission" date="2018-05" db="EMBL/GenBank/DDBJ databases">
        <authorList>
            <person name="Lanie J.A."/>
            <person name="Ng W.-L."/>
            <person name="Kazmierczak K.M."/>
            <person name="Andrzejewski T.M."/>
            <person name="Davidsen T.M."/>
            <person name="Wayne K.J."/>
            <person name="Tettelin H."/>
            <person name="Glass J.I."/>
            <person name="Rusch D."/>
            <person name="Podicherti R."/>
            <person name="Tsui H.-C.T."/>
            <person name="Winkler M.E."/>
        </authorList>
    </citation>
    <scope>NUCLEOTIDE SEQUENCE</scope>
</reference>
<protein>
    <recommendedName>
        <fullName evidence="4">Nucleotide exchange factor GrpE</fullName>
    </recommendedName>
</protein>
<dbReference type="PANTHER" id="PTHR21237:SF23">
    <property type="entry name" value="GRPE PROTEIN HOMOLOG, MITOCHONDRIAL"/>
    <property type="match status" value="1"/>
</dbReference>
<dbReference type="GO" id="GO:0000774">
    <property type="term" value="F:adenyl-nucleotide exchange factor activity"/>
    <property type="evidence" value="ECO:0007669"/>
    <property type="project" value="InterPro"/>
</dbReference>
<evidence type="ECO:0008006" key="4">
    <source>
        <dbReference type="Google" id="ProtNLM"/>
    </source>
</evidence>
<dbReference type="EMBL" id="UINC01000826">
    <property type="protein sequence ID" value="SUZ61782.1"/>
    <property type="molecule type" value="Genomic_DNA"/>
</dbReference>
<dbReference type="Gene3D" id="3.90.20.20">
    <property type="match status" value="1"/>
</dbReference>
<organism evidence="3">
    <name type="scientific">marine metagenome</name>
    <dbReference type="NCBI Taxonomy" id="408172"/>
    <lineage>
        <taxon>unclassified sequences</taxon>
        <taxon>metagenomes</taxon>
        <taxon>ecological metagenomes</taxon>
    </lineage>
</organism>
<dbReference type="GO" id="GO:0006457">
    <property type="term" value="P:protein folding"/>
    <property type="evidence" value="ECO:0007669"/>
    <property type="project" value="InterPro"/>
</dbReference>
<gene>
    <name evidence="3" type="ORF">METZ01_LOCUS14636</name>
</gene>
<dbReference type="InterPro" id="IPR000740">
    <property type="entry name" value="GrpE"/>
</dbReference>
<dbReference type="InterPro" id="IPR013805">
    <property type="entry name" value="GrpE_CC"/>
</dbReference>
<accession>A0A381P4C3</accession>
<dbReference type="GO" id="GO:0042803">
    <property type="term" value="F:protein homodimerization activity"/>
    <property type="evidence" value="ECO:0007669"/>
    <property type="project" value="InterPro"/>
</dbReference>
<comment type="similarity">
    <text evidence="1">Belongs to the GrpE family.</text>
</comment>
<dbReference type="Pfam" id="PF01025">
    <property type="entry name" value="GrpE"/>
    <property type="match status" value="1"/>
</dbReference>
<dbReference type="CDD" id="cd00446">
    <property type="entry name" value="GrpE"/>
    <property type="match status" value="1"/>
</dbReference>
<dbReference type="SUPFAM" id="SSF58014">
    <property type="entry name" value="Coiled-coil domain of nucleotide exchange factor GrpE"/>
    <property type="match status" value="1"/>
</dbReference>